<sequence length="293" mass="33897">MSRLREEDDVEETLDPPRFRLPDNFNSDRFEVWTLRLPPDFDLADLNGARLPFHQQQHNQRSDEVVDFSSRKGHQKFTLHWGDARESECFRMILPRPNDGDSDDSDDDDGTFLYPADIPFTRHATILHAIPQQSQFELAPSMENAPFPTEKNALRHSYAPVPQKQGLKRRWTPLGGNTIVATSLPLKRKMKSSQDNDHAKHKVIKTENNDDATPLLTTNHRSTNRLVKEDPDTPVTEGEQVKKEERDTPNTEREKMKKEDDLDTPMSDGKKSKKEKKSEKKEKKKKKKMKSES</sequence>
<comment type="caution">
    <text evidence="2">The sequence shown here is derived from an EMBL/GenBank/DDBJ whole genome shotgun (WGS) entry which is preliminary data.</text>
</comment>
<accession>A0A1Z5JTX3</accession>
<dbReference type="EMBL" id="BDSP01000117">
    <property type="protein sequence ID" value="GAX17467.1"/>
    <property type="molecule type" value="Genomic_DNA"/>
</dbReference>
<protein>
    <submittedName>
        <fullName evidence="2">Uncharacterized protein</fullName>
    </submittedName>
</protein>
<feature type="compositionally biased region" description="Basic and acidic residues" evidence="1">
    <location>
        <begin position="239"/>
        <end position="260"/>
    </location>
</feature>
<evidence type="ECO:0000313" key="3">
    <source>
        <dbReference type="Proteomes" id="UP000198406"/>
    </source>
</evidence>
<dbReference type="GO" id="GO:0006360">
    <property type="term" value="P:transcription by RNA polymerase I"/>
    <property type="evidence" value="ECO:0007669"/>
    <property type="project" value="InterPro"/>
</dbReference>
<dbReference type="InterPro" id="IPR013240">
    <property type="entry name" value="DNA-dir_RNA_pol1_su_RPA34"/>
</dbReference>
<gene>
    <name evidence="2" type="ORF">FisN_5Hh118</name>
</gene>
<feature type="compositionally biased region" description="Basic residues" evidence="1">
    <location>
        <begin position="282"/>
        <end position="293"/>
    </location>
</feature>
<dbReference type="Proteomes" id="UP000198406">
    <property type="component" value="Unassembled WGS sequence"/>
</dbReference>
<keyword evidence="3" id="KW-1185">Reference proteome</keyword>
<dbReference type="InParanoid" id="A0A1Z5JTX3"/>
<feature type="compositionally biased region" description="Polar residues" evidence="1">
    <location>
        <begin position="215"/>
        <end position="225"/>
    </location>
</feature>
<dbReference type="AlphaFoldDB" id="A0A1Z5JTX3"/>
<evidence type="ECO:0000313" key="2">
    <source>
        <dbReference type="EMBL" id="GAX17467.1"/>
    </source>
</evidence>
<feature type="compositionally biased region" description="Basic and acidic residues" evidence="1">
    <location>
        <begin position="192"/>
        <end position="208"/>
    </location>
</feature>
<name>A0A1Z5JTX3_FISSO</name>
<proteinExistence type="predicted"/>
<organism evidence="2 3">
    <name type="scientific">Fistulifera solaris</name>
    <name type="common">Oleaginous diatom</name>
    <dbReference type="NCBI Taxonomy" id="1519565"/>
    <lineage>
        <taxon>Eukaryota</taxon>
        <taxon>Sar</taxon>
        <taxon>Stramenopiles</taxon>
        <taxon>Ochrophyta</taxon>
        <taxon>Bacillariophyta</taxon>
        <taxon>Bacillariophyceae</taxon>
        <taxon>Bacillariophycidae</taxon>
        <taxon>Naviculales</taxon>
        <taxon>Naviculaceae</taxon>
        <taxon>Fistulifera</taxon>
    </lineage>
</organism>
<evidence type="ECO:0000256" key="1">
    <source>
        <dbReference type="SAM" id="MobiDB-lite"/>
    </source>
</evidence>
<reference evidence="2 3" key="1">
    <citation type="journal article" date="2015" name="Plant Cell">
        <title>Oil accumulation by the oleaginous diatom Fistulifera solaris as revealed by the genome and transcriptome.</title>
        <authorList>
            <person name="Tanaka T."/>
            <person name="Maeda Y."/>
            <person name="Veluchamy A."/>
            <person name="Tanaka M."/>
            <person name="Abida H."/>
            <person name="Marechal E."/>
            <person name="Bowler C."/>
            <person name="Muto M."/>
            <person name="Sunaga Y."/>
            <person name="Tanaka M."/>
            <person name="Yoshino T."/>
            <person name="Taniguchi T."/>
            <person name="Fukuda Y."/>
            <person name="Nemoto M."/>
            <person name="Matsumoto M."/>
            <person name="Wong P.S."/>
            <person name="Aburatani S."/>
            <person name="Fujibuchi W."/>
        </authorList>
    </citation>
    <scope>NUCLEOTIDE SEQUENCE [LARGE SCALE GENOMIC DNA]</scope>
    <source>
        <strain evidence="2 3">JPCC DA0580</strain>
    </source>
</reference>
<dbReference type="OrthoDB" id="48499at2759"/>
<feature type="region of interest" description="Disordered" evidence="1">
    <location>
        <begin position="185"/>
        <end position="293"/>
    </location>
</feature>
<dbReference type="Pfam" id="PF08208">
    <property type="entry name" value="RNA_polI_A34"/>
    <property type="match status" value="1"/>
</dbReference>